<dbReference type="InterPro" id="IPR011990">
    <property type="entry name" value="TPR-like_helical_dom_sf"/>
</dbReference>
<dbReference type="Gene3D" id="1.25.40.10">
    <property type="entry name" value="Tetratricopeptide repeat domain"/>
    <property type="match status" value="1"/>
</dbReference>
<organism evidence="1 2">
    <name type="scientific">Strongylus vulgaris</name>
    <name type="common">Blood worm</name>
    <dbReference type="NCBI Taxonomy" id="40348"/>
    <lineage>
        <taxon>Eukaryota</taxon>
        <taxon>Metazoa</taxon>
        <taxon>Ecdysozoa</taxon>
        <taxon>Nematoda</taxon>
        <taxon>Chromadorea</taxon>
        <taxon>Rhabditida</taxon>
        <taxon>Rhabditina</taxon>
        <taxon>Rhabditomorpha</taxon>
        <taxon>Strongyloidea</taxon>
        <taxon>Strongylidae</taxon>
        <taxon>Strongylus</taxon>
    </lineage>
</organism>
<protein>
    <submittedName>
        <fullName evidence="1">Uncharacterized protein</fullName>
    </submittedName>
</protein>
<name>A0A3P7J0Q9_STRVU</name>
<dbReference type="SUPFAM" id="SSF48452">
    <property type="entry name" value="TPR-like"/>
    <property type="match status" value="1"/>
</dbReference>
<dbReference type="OrthoDB" id="269919at2759"/>
<dbReference type="AlphaFoldDB" id="A0A3P7J0Q9"/>
<dbReference type="Proteomes" id="UP000270094">
    <property type="component" value="Unassembled WGS sequence"/>
</dbReference>
<reference evidence="1 2" key="1">
    <citation type="submission" date="2018-11" db="EMBL/GenBank/DDBJ databases">
        <authorList>
            <consortium name="Pathogen Informatics"/>
        </authorList>
    </citation>
    <scope>NUCLEOTIDE SEQUENCE [LARGE SCALE GENOMIC DNA]</scope>
</reference>
<gene>
    <name evidence="1" type="ORF">SVUK_LOCUS6562</name>
</gene>
<dbReference type="EMBL" id="UYYB01021013">
    <property type="protein sequence ID" value="VDM71564.1"/>
    <property type="molecule type" value="Genomic_DNA"/>
</dbReference>
<sequence length="86" mass="9473">MARLYVGIRKNLAKLETDNAAEHFLQILSIAPKNPEVWLKLGVKSIAKGDVDFAKFAFEHAEGNDAIDALLSALYLSRNYHGASSK</sequence>
<evidence type="ECO:0000313" key="2">
    <source>
        <dbReference type="Proteomes" id="UP000270094"/>
    </source>
</evidence>
<keyword evidence="2" id="KW-1185">Reference proteome</keyword>
<proteinExistence type="predicted"/>
<evidence type="ECO:0000313" key="1">
    <source>
        <dbReference type="EMBL" id="VDM71564.1"/>
    </source>
</evidence>
<accession>A0A3P7J0Q9</accession>